<organism evidence="1 2">
    <name type="scientific">Paenibacillus jilunlii</name>
    <dbReference type="NCBI Taxonomy" id="682956"/>
    <lineage>
        <taxon>Bacteria</taxon>
        <taxon>Bacillati</taxon>
        <taxon>Bacillota</taxon>
        <taxon>Bacilli</taxon>
        <taxon>Bacillales</taxon>
        <taxon>Paenibacillaceae</taxon>
        <taxon>Paenibacillus</taxon>
    </lineage>
</organism>
<reference evidence="1 2" key="1">
    <citation type="submission" date="2015-08" db="EMBL/GenBank/DDBJ databases">
        <title>Genome of Paenibacillus jilunlii.</title>
        <authorList>
            <person name="Sant'Anna F.H."/>
            <person name="Ambrosini A."/>
            <person name="Souza R."/>
            <person name="Bach E."/>
            <person name="Fernandes G."/>
            <person name="Balsanelli E."/>
            <person name="Baura V.A."/>
            <person name="Pedrosa F.O."/>
            <person name="Souza E.M."/>
            <person name="Passaglia L."/>
        </authorList>
    </citation>
    <scope>NUCLEOTIDE SEQUENCE [LARGE SCALE GENOMIC DNA]</scope>
    <source>
        <strain evidence="1 2">DSM 23019</strain>
    </source>
</reference>
<gene>
    <name evidence="1" type="ORF">AML91_00050</name>
</gene>
<protein>
    <submittedName>
        <fullName evidence="1">Uncharacterized protein</fullName>
    </submittedName>
</protein>
<dbReference type="Proteomes" id="UP000070252">
    <property type="component" value="Unassembled WGS sequence"/>
</dbReference>
<evidence type="ECO:0000313" key="2">
    <source>
        <dbReference type="Proteomes" id="UP000070252"/>
    </source>
</evidence>
<accession>A0ABR5T1S0</accession>
<dbReference type="EMBL" id="LIPY01000013">
    <property type="protein sequence ID" value="KWX81407.1"/>
    <property type="molecule type" value="Genomic_DNA"/>
</dbReference>
<sequence length="168" mass="19393">LRPAQVSICELTLSPKSGPVKTNFVLHCKYWIEGRKENSINKVKERVSISGPINVTLLSQLLTIDPSTPTVKHKWEYVGLRPGKYFFEVSLEYGEGFHTRIPFEVFGEKVSGWIRVDPPDIHIFNDNFRVDLKKQLIQCIRDRSSSYEFAGRSVYLRYSTPPKYLKQG</sequence>
<feature type="non-terminal residue" evidence="1">
    <location>
        <position position="1"/>
    </location>
</feature>
<keyword evidence="2" id="KW-1185">Reference proteome</keyword>
<name>A0ABR5T1S0_9BACL</name>
<proteinExistence type="predicted"/>
<comment type="caution">
    <text evidence="1">The sequence shown here is derived from an EMBL/GenBank/DDBJ whole genome shotgun (WGS) entry which is preliminary data.</text>
</comment>
<feature type="non-terminal residue" evidence="1">
    <location>
        <position position="168"/>
    </location>
</feature>
<evidence type="ECO:0000313" key="1">
    <source>
        <dbReference type="EMBL" id="KWX81407.1"/>
    </source>
</evidence>